<dbReference type="GO" id="GO:0016491">
    <property type="term" value="F:oxidoreductase activity"/>
    <property type="evidence" value="ECO:0007669"/>
    <property type="project" value="InterPro"/>
</dbReference>
<dbReference type="PANTHER" id="PTHR36151:SF3">
    <property type="entry name" value="ER-BOUND OXYGENASE MPAB_MPAB'_RUBBER OXYGENASE CATALYTIC DOMAIN-CONTAINING PROTEIN"/>
    <property type="match status" value="1"/>
</dbReference>
<dbReference type="EMBL" id="JAAXOO010000010">
    <property type="protein sequence ID" value="NKY37840.1"/>
    <property type="molecule type" value="Genomic_DNA"/>
</dbReference>
<accession>A0A846XSM4</accession>
<dbReference type="AlphaFoldDB" id="A0A846XSM4"/>
<proteinExistence type="predicted"/>
<reference evidence="3 4" key="1">
    <citation type="submission" date="2020-04" db="EMBL/GenBank/DDBJ databases">
        <title>MicrobeNet Type strains.</title>
        <authorList>
            <person name="Nicholson A.C."/>
        </authorList>
    </citation>
    <scope>NUCLEOTIDE SEQUENCE [LARGE SCALE GENOMIC DNA]</scope>
    <source>
        <strain evidence="3 4">DSM 45078</strain>
    </source>
</reference>
<protein>
    <submittedName>
        <fullName evidence="3">DUF2236 domain-containing protein</fullName>
    </submittedName>
</protein>
<gene>
    <name evidence="3" type="ORF">HGA13_32955</name>
</gene>
<dbReference type="PANTHER" id="PTHR36151">
    <property type="entry name" value="BLR2777 PROTEIN"/>
    <property type="match status" value="1"/>
</dbReference>
<dbReference type="Pfam" id="PF09995">
    <property type="entry name" value="MPAB_Lcp_cat"/>
    <property type="match status" value="1"/>
</dbReference>
<evidence type="ECO:0000313" key="4">
    <source>
        <dbReference type="Proteomes" id="UP000565715"/>
    </source>
</evidence>
<sequence>MTAAAHPWQPDSRHGPPPGNQLPLTTEQTRIRIGTTHRPFTKRPLQLTDALDFWQFAGAAANVIMQMAHPGVGYGVAESTVESGSLMKRPWKRARTTTQYLAVAILGDDEEKRAFREAVNVAHRQVRSEPGAPVKYNAFDRNLQLWVAACLYVGFEDTYQLLSGRMNPEQNEAFYRSSSSLGTTLQVTEDMWPATRAEFDEYWNQACADAVLDDYVRAYLGDLLNLRMIHWYLRIPFRGLLRFLTIGFLAPYFREQMQVEWTAADQRRFEKLFHFVGFVNRFIPRFLRHGGSHALMADVRRRIRKQKNLI</sequence>
<evidence type="ECO:0000259" key="2">
    <source>
        <dbReference type="Pfam" id="PF09995"/>
    </source>
</evidence>
<organism evidence="3 4">
    <name type="scientific">Nocardia speluncae</name>
    <dbReference type="NCBI Taxonomy" id="419477"/>
    <lineage>
        <taxon>Bacteria</taxon>
        <taxon>Bacillati</taxon>
        <taxon>Actinomycetota</taxon>
        <taxon>Actinomycetes</taxon>
        <taxon>Mycobacteriales</taxon>
        <taxon>Nocardiaceae</taxon>
        <taxon>Nocardia</taxon>
    </lineage>
</organism>
<comment type="caution">
    <text evidence="3">The sequence shown here is derived from an EMBL/GenBank/DDBJ whole genome shotgun (WGS) entry which is preliminary data.</text>
</comment>
<dbReference type="RefSeq" id="WP_068044581.1">
    <property type="nucleotide sequence ID" value="NZ_JAAXOO010000010.1"/>
</dbReference>
<dbReference type="InterPro" id="IPR018713">
    <property type="entry name" value="MPAB/Lcp_cat_dom"/>
</dbReference>
<dbReference type="Proteomes" id="UP000565715">
    <property type="component" value="Unassembled WGS sequence"/>
</dbReference>
<evidence type="ECO:0000256" key="1">
    <source>
        <dbReference type="SAM" id="MobiDB-lite"/>
    </source>
</evidence>
<evidence type="ECO:0000313" key="3">
    <source>
        <dbReference type="EMBL" id="NKY37840.1"/>
    </source>
</evidence>
<keyword evidence="4" id="KW-1185">Reference proteome</keyword>
<feature type="region of interest" description="Disordered" evidence="1">
    <location>
        <begin position="1"/>
        <end position="25"/>
    </location>
</feature>
<feature type="domain" description="ER-bound oxygenase mpaB/mpaB'/Rubber oxygenase catalytic" evidence="2">
    <location>
        <begin position="53"/>
        <end position="277"/>
    </location>
</feature>
<name>A0A846XSM4_9NOCA</name>